<dbReference type="PANTHER" id="PTHR33223">
    <property type="entry name" value="CCHC-TYPE DOMAIN-CONTAINING PROTEIN"/>
    <property type="match status" value="1"/>
</dbReference>
<proteinExistence type="predicted"/>
<keyword evidence="1" id="KW-0175">Coiled coil</keyword>
<evidence type="ECO:0000313" key="4">
    <source>
        <dbReference type="EMBL" id="RDX86859.1"/>
    </source>
</evidence>
<feature type="domain" description="Retrotransposon gag" evidence="3">
    <location>
        <begin position="486"/>
        <end position="573"/>
    </location>
</feature>
<dbReference type="AlphaFoldDB" id="A0A371G8K4"/>
<feature type="non-terminal residue" evidence="4">
    <location>
        <position position="1"/>
    </location>
</feature>
<dbReference type="InterPro" id="IPR005162">
    <property type="entry name" value="Retrotrans_gag_dom"/>
</dbReference>
<feature type="coiled-coil region" evidence="1">
    <location>
        <begin position="68"/>
        <end position="102"/>
    </location>
</feature>
<evidence type="ECO:0000313" key="5">
    <source>
        <dbReference type="Proteomes" id="UP000257109"/>
    </source>
</evidence>
<comment type="caution">
    <text evidence="4">The sequence shown here is derived from an EMBL/GenBank/DDBJ whole genome shotgun (WGS) entry which is preliminary data.</text>
</comment>
<organism evidence="4 5">
    <name type="scientific">Mucuna pruriens</name>
    <name type="common">Velvet bean</name>
    <name type="synonym">Dolichos pruriens</name>
    <dbReference type="NCBI Taxonomy" id="157652"/>
    <lineage>
        <taxon>Eukaryota</taxon>
        <taxon>Viridiplantae</taxon>
        <taxon>Streptophyta</taxon>
        <taxon>Embryophyta</taxon>
        <taxon>Tracheophyta</taxon>
        <taxon>Spermatophyta</taxon>
        <taxon>Magnoliopsida</taxon>
        <taxon>eudicotyledons</taxon>
        <taxon>Gunneridae</taxon>
        <taxon>Pentapetalae</taxon>
        <taxon>rosids</taxon>
        <taxon>fabids</taxon>
        <taxon>Fabales</taxon>
        <taxon>Fabaceae</taxon>
        <taxon>Papilionoideae</taxon>
        <taxon>50 kb inversion clade</taxon>
        <taxon>NPAAA clade</taxon>
        <taxon>indigoferoid/millettioid clade</taxon>
        <taxon>Phaseoleae</taxon>
        <taxon>Mucuna</taxon>
    </lineage>
</organism>
<dbReference type="PANTHER" id="PTHR33223:SF8">
    <property type="entry name" value="OS04G0172440 PROTEIN"/>
    <property type="match status" value="1"/>
</dbReference>
<reference evidence="4" key="1">
    <citation type="submission" date="2018-05" db="EMBL/GenBank/DDBJ databases">
        <title>Draft genome of Mucuna pruriens seed.</title>
        <authorList>
            <person name="Nnadi N.E."/>
            <person name="Vos R."/>
            <person name="Hasami M.H."/>
            <person name="Devisetty U.K."/>
            <person name="Aguiy J.C."/>
        </authorList>
    </citation>
    <scope>NUCLEOTIDE SEQUENCE [LARGE SCALE GENOMIC DNA]</scope>
    <source>
        <strain evidence="4">JCA_2017</strain>
    </source>
</reference>
<feature type="region of interest" description="Disordered" evidence="2">
    <location>
        <begin position="385"/>
        <end position="424"/>
    </location>
</feature>
<dbReference type="Proteomes" id="UP000257109">
    <property type="component" value="Unassembled WGS sequence"/>
</dbReference>
<keyword evidence="5" id="KW-1185">Reference proteome</keyword>
<dbReference type="OrthoDB" id="1750196at2759"/>
<evidence type="ECO:0000256" key="1">
    <source>
        <dbReference type="SAM" id="Coils"/>
    </source>
</evidence>
<evidence type="ECO:0000256" key="2">
    <source>
        <dbReference type="SAM" id="MobiDB-lite"/>
    </source>
</evidence>
<gene>
    <name evidence="4" type="ORF">CR513_31754</name>
</gene>
<feature type="coiled-coil region" evidence="1">
    <location>
        <begin position="150"/>
        <end position="202"/>
    </location>
</feature>
<dbReference type="EMBL" id="QJKJ01006394">
    <property type="protein sequence ID" value="RDX86859.1"/>
    <property type="molecule type" value="Genomic_DNA"/>
</dbReference>
<feature type="coiled-coil region" evidence="1">
    <location>
        <begin position="267"/>
        <end position="294"/>
    </location>
</feature>
<dbReference type="Pfam" id="PF03732">
    <property type="entry name" value="Retrotrans_gag"/>
    <property type="match status" value="1"/>
</dbReference>
<protein>
    <recommendedName>
        <fullName evidence="3">Retrotransposon gag domain-containing protein</fullName>
    </recommendedName>
</protein>
<name>A0A371G8K4_MUCPR</name>
<accession>A0A371G8K4</accession>
<sequence>MDRRPHRGEHYRKIRQAWNNIIRKGVACKTRSYGASPSYRVWLENRVRIVGLPEGSIPQEDQEMQRYEVQETLKVEELESTLKQLRTEQETLKRRLETALKEVRLGKQLNEETRKRACSKRETRLRVGSFLRVADKEMCSRREEQDQLAARFLEEELTRAQQSNKHLEDRRQKAIIELVKTRQEASEANLHAQETIQGLKRDIEYWKRRYQQIAEGAVEQVQAATAETPFWKDRYIKLAWLTNQALMNIPKKRTTVPRHQYHTRSKARDVEQAIEDLEQQNLELRTEMGQMKECIDKMFELLTLSTTLNHAATIQGSVPNTAATTQGTPPYPSRFTPQYGMPLGWNTNTEAQTAIEGHEQAGNSIAKATQGSPFSIYATGPYPQIAGTSHPANPSGPIGASPETQVAPPPPLKRRKNKLPRGTNVHGLDATDLCLMPDIVLPADFKAPKFEKYKGSSCPRVHLAMYYRKMAAYIHQDKILVHCFQDSLIGAALRWYVNLEKGRVKTWRDLAEAFIHQYKYNEAMPPDCSWLQNMTKANSEGFKDYAQRWRELAAQVQPPLTEKEMVTTFLDTLPPLFYDKAVGSVASNFADLVTIGARIEARYHFSPWKQT</sequence>
<evidence type="ECO:0000259" key="3">
    <source>
        <dbReference type="Pfam" id="PF03732"/>
    </source>
</evidence>